<keyword evidence="2" id="KW-1185">Reference proteome</keyword>
<dbReference type="Proteomes" id="UP000321306">
    <property type="component" value="Unassembled WGS sequence"/>
</dbReference>
<proteinExistence type="predicted"/>
<dbReference type="OrthoDB" id="9892971at2"/>
<protein>
    <submittedName>
        <fullName evidence="1">Uncharacterized protein</fullName>
    </submittedName>
</protein>
<dbReference type="RefSeq" id="WP_146881544.1">
    <property type="nucleotide sequence ID" value="NZ_BJXB01000001.1"/>
</dbReference>
<dbReference type="AlphaFoldDB" id="A0A511MW28"/>
<name>A0A511MW28_DEIC1</name>
<evidence type="ECO:0000313" key="2">
    <source>
        <dbReference type="Proteomes" id="UP000321306"/>
    </source>
</evidence>
<organism evidence="1 2">
    <name type="scientific">Deinococcus cellulosilyticus (strain DSM 18568 / NBRC 106333 / KACC 11606 / 5516J-15)</name>
    <dbReference type="NCBI Taxonomy" id="1223518"/>
    <lineage>
        <taxon>Bacteria</taxon>
        <taxon>Thermotogati</taxon>
        <taxon>Deinococcota</taxon>
        <taxon>Deinococci</taxon>
        <taxon>Deinococcales</taxon>
        <taxon>Deinococcaceae</taxon>
        <taxon>Deinococcus</taxon>
    </lineage>
</organism>
<comment type="caution">
    <text evidence="1">The sequence shown here is derived from an EMBL/GenBank/DDBJ whole genome shotgun (WGS) entry which is preliminary data.</text>
</comment>
<evidence type="ECO:0000313" key="1">
    <source>
        <dbReference type="EMBL" id="GEM44377.1"/>
    </source>
</evidence>
<reference evidence="1 2" key="1">
    <citation type="submission" date="2019-07" db="EMBL/GenBank/DDBJ databases">
        <title>Whole genome shotgun sequence of Deinococcus cellulosilyticus NBRC 106333.</title>
        <authorList>
            <person name="Hosoyama A."/>
            <person name="Uohara A."/>
            <person name="Ohji S."/>
            <person name="Ichikawa N."/>
        </authorList>
    </citation>
    <scope>NUCLEOTIDE SEQUENCE [LARGE SCALE GENOMIC DNA]</scope>
    <source>
        <strain evidence="1 2">NBRC 106333</strain>
    </source>
</reference>
<sequence>MDDMVIHNMQQAFRECSRYYEVVRTHRGFRLIPLELKEQLRQSEAEVHTTTERLHAYLQSGQITREMAEEACAYAQCHIEMVMDLLSGLNAVSSTPMN</sequence>
<gene>
    <name evidence="1" type="ORF">DC3_00120</name>
</gene>
<dbReference type="EMBL" id="BJXB01000001">
    <property type="protein sequence ID" value="GEM44377.1"/>
    <property type="molecule type" value="Genomic_DNA"/>
</dbReference>
<accession>A0A511MW28</accession>